<dbReference type="AlphaFoldDB" id="A0A374PD19"/>
<gene>
    <name evidence="3" type="ORF">DXD79_00620</name>
</gene>
<evidence type="ECO:0000313" key="4">
    <source>
        <dbReference type="Proteomes" id="UP000263014"/>
    </source>
</evidence>
<feature type="domain" description="Apiosidase-like catalytic" evidence="1">
    <location>
        <begin position="91"/>
        <end position="360"/>
    </location>
</feature>
<dbReference type="Pfam" id="PF13204">
    <property type="entry name" value="Apiosidase"/>
    <property type="match status" value="1"/>
</dbReference>
<dbReference type="SUPFAM" id="SSF51445">
    <property type="entry name" value="(Trans)glycosidases"/>
    <property type="match status" value="1"/>
</dbReference>
<proteinExistence type="predicted"/>
<dbReference type="InterPro" id="IPR013783">
    <property type="entry name" value="Ig-like_fold"/>
</dbReference>
<name>A0A374PD19_9FIRM</name>
<sequence length="506" mass="59047">MKKIEKYGVFEAVLNCEDVTDLIAGEAVFKRGTAEKRVRLFKNHSGEYMVRFMPQMEGIWSYQIMIGTEERSGKFECTAARGENHGVVHAEGDHFQYQDGSTYIPVGTTCYAWIHQTEELQEETLDTLAESPFNKIRMCVFPKSMPYNNNEPDCYPFLKKEDGSWEVNDPDPVFWEKLDKRIKQLMELGIEADLILFHPYDRWGFSKLTQMESRVYLEYCIARLSAYRNLWWSLANEYEVLYEKSLDDWDEYGKILMEKDIYVHLISIHDIIAPYPKRTWMTHCSIQSGELHRIIFWKREYGIPIIIDECGYEGDLPYNWGNLSAFEMVHRFWWTVCRGGFCTHGETYDRSDEVLWWAKGGQLYGESVKRIAFLKELLYSLPGQWKASETVLVNPNQDEKTEDATESPFHRLLKKASPEAQDNYTIANSPMKLEGKTYELEYFGRYCPGKKELHLPENGSYKVEIIDIWEMTRRLSVEGINGKVKIGLPAKEGIALLVMKENYVSS</sequence>
<dbReference type="InterPro" id="IPR041239">
    <property type="entry name" value="DUF5605"/>
</dbReference>
<accession>A0A374PD19</accession>
<dbReference type="Gene3D" id="2.60.40.3950">
    <property type="match status" value="1"/>
</dbReference>
<feature type="domain" description="DUF5605" evidence="2">
    <location>
        <begin position="431"/>
        <end position="496"/>
    </location>
</feature>
<organism evidence="3 4">
    <name type="scientific">Hungatella hathewayi</name>
    <dbReference type="NCBI Taxonomy" id="154046"/>
    <lineage>
        <taxon>Bacteria</taxon>
        <taxon>Bacillati</taxon>
        <taxon>Bacillota</taxon>
        <taxon>Clostridia</taxon>
        <taxon>Lachnospirales</taxon>
        <taxon>Lachnospiraceae</taxon>
        <taxon>Hungatella</taxon>
    </lineage>
</organism>
<evidence type="ECO:0000259" key="1">
    <source>
        <dbReference type="Pfam" id="PF13204"/>
    </source>
</evidence>
<dbReference type="PANTHER" id="PTHR37836:SF2">
    <property type="entry name" value="DUF4038 DOMAIN-CONTAINING PROTEIN"/>
    <property type="match status" value="1"/>
</dbReference>
<protein>
    <submittedName>
        <fullName evidence="3">DUF4038 domain-containing protein</fullName>
    </submittedName>
</protein>
<dbReference type="InterPro" id="IPR017853">
    <property type="entry name" value="GH"/>
</dbReference>
<dbReference type="Gene3D" id="3.20.20.80">
    <property type="entry name" value="Glycosidases"/>
    <property type="match status" value="1"/>
</dbReference>
<reference evidence="3 4" key="1">
    <citation type="submission" date="2018-08" db="EMBL/GenBank/DDBJ databases">
        <title>A genome reference for cultivated species of the human gut microbiota.</title>
        <authorList>
            <person name="Zou Y."/>
            <person name="Xue W."/>
            <person name="Luo G."/>
        </authorList>
    </citation>
    <scope>NUCLEOTIDE SEQUENCE [LARGE SCALE GENOMIC DNA]</scope>
    <source>
        <strain evidence="3 4">TM09-12</strain>
    </source>
</reference>
<dbReference type="Pfam" id="PF18310">
    <property type="entry name" value="DUF5605"/>
    <property type="match status" value="1"/>
</dbReference>
<evidence type="ECO:0000259" key="2">
    <source>
        <dbReference type="Pfam" id="PF18310"/>
    </source>
</evidence>
<dbReference type="Gene3D" id="2.60.40.10">
    <property type="entry name" value="Immunoglobulins"/>
    <property type="match status" value="1"/>
</dbReference>
<dbReference type="EMBL" id="QSON01000001">
    <property type="protein sequence ID" value="RGJ07953.1"/>
    <property type="molecule type" value="Genomic_DNA"/>
</dbReference>
<dbReference type="InterPro" id="IPR025277">
    <property type="entry name" value="Apiosidase-like_cat_dom"/>
</dbReference>
<dbReference type="PANTHER" id="PTHR37836">
    <property type="entry name" value="LMO1036 PROTEIN"/>
    <property type="match status" value="1"/>
</dbReference>
<evidence type="ECO:0000313" key="3">
    <source>
        <dbReference type="EMBL" id="RGJ07953.1"/>
    </source>
</evidence>
<dbReference type="Proteomes" id="UP000263014">
    <property type="component" value="Unassembled WGS sequence"/>
</dbReference>
<comment type="caution">
    <text evidence="3">The sequence shown here is derived from an EMBL/GenBank/DDBJ whole genome shotgun (WGS) entry which is preliminary data.</text>
</comment>
<dbReference type="RefSeq" id="WP_117630414.1">
    <property type="nucleotide sequence ID" value="NZ_QSON01000001.1"/>
</dbReference>